<protein>
    <submittedName>
        <fullName evidence="2">Uncharacterized protein</fullName>
    </submittedName>
</protein>
<comment type="caution">
    <text evidence="2">The sequence shown here is derived from an EMBL/GenBank/DDBJ whole genome shotgun (WGS) entry which is preliminary data.</text>
</comment>
<dbReference type="EMBL" id="JAGRRH010000013">
    <property type="protein sequence ID" value="KAG7359480.1"/>
    <property type="molecule type" value="Genomic_DNA"/>
</dbReference>
<reference evidence="2" key="1">
    <citation type="journal article" date="2021" name="Sci. Rep.">
        <title>Diploid genomic architecture of Nitzschia inconspicua, an elite biomass production diatom.</title>
        <authorList>
            <person name="Oliver A."/>
            <person name="Podell S."/>
            <person name="Pinowska A."/>
            <person name="Traller J.C."/>
            <person name="Smith S.R."/>
            <person name="McClure R."/>
            <person name="Beliaev A."/>
            <person name="Bohutskyi P."/>
            <person name="Hill E.A."/>
            <person name="Rabines A."/>
            <person name="Zheng H."/>
            <person name="Allen L.Z."/>
            <person name="Kuo A."/>
            <person name="Grigoriev I.V."/>
            <person name="Allen A.E."/>
            <person name="Hazlebeck D."/>
            <person name="Allen E.E."/>
        </authorList>
    </citation>
    <scope>NUCLEOTIDE SEQUENCE</scope>
    <source>
        <strain evidence="2">Hildebrandi</strain>
    </source>
</reference>
<reference evidence="2" key="2">
    <citation type="submission" date="2021-04" db="EMBL/GenBank/DDBJ databases">
        <authorList>
            <person name="Podell S."/>
        </authorList>
    </citation>
    <scope>NUCLEOTIDE SEQUENCE</scope>
    <source>
        <strain evidence="2">Hildebrandi</strain>
    </source>
</reference>
<accession>A0A9K3P8X3</accession>
<evidence type="ECO:0000313" key="2">
    <source>
        <dbReference type="EMBL" id="KAG7338908.1"/>
    </source>
</evidence>
<sequence length="220" mass="25589">MRKVRISLYCKQGQLHRCMNEQEESDITDSVQYDESASASGNQKYKTSNKKAANTMMDKTQRLLQLRDVYNENQPLKKKKWSDIPTADFLTRYCQEMAEEQWDLRLEYDVVHAKTDEWWVYFPHTRSVEKLEFLSKTLDGNPLVLQTKNLHQLMQEKTLAIRGMPLPCSDDAPEALETAHKTEIHLPDQIRELQMSQQNAATLMVAHKDTFKKTASVIPV</sequence>
<keyword evidence="4" id="KW-1185">Reference proteome</keyword>
<proteinExistence type="predicted"/>
<organism evidence="2 4">
    <name type="scientific">Nitzschia inconspicua</name>
    <dbReference type="NCBI Taxonomy" id="303405"/>
    <lineage>
        <taxon>Eukaryota</taxon>
        <taxon>Sar</taxon>
        <taxon>Stramenopiles</taxon>
        <taxon>Ochrophyta</taxon>
        <taxon>Bacillariophyta</taxon>
        <taxon>Bacillariophyceae</taxon>
        <taxon>Bacillariophycidae</taxon>
        <taxon>Bacillariales</taxon>
        <taxon>Bacillariaceae</taxon>
        <taxon>Nitzschia</taxon>
    </lineage>
</organism>
<name>A0A9K3P8X3_9STRA</name>
<evidence type="ECO:0000313" key="4">
    <source>
        <dbReference type="Proteomes" id="UP000693970"/>
    </source>
</evidence>
<dbReference type="AlphaFoldDB" id="A0A9K3P8X3"/>
<gene>
    <name evidence="2" type="ORF">IV203_002637</name>
    <name evidence="3" type="ORF">IV203_034578</name>
</gene>
<dbReference type="EMBL" id="JAGRRH010000045">
    <property type="protein sequence ID" value="KAG7338908.1"/>
    <property type="molecule type" value="Genomic_DNA"/>
</dbReference>
<evidence type="ECO:0000313" key="3">
    <source>
        <dbReference type="EMBL" id="KAG7359480.1"/>
    </source>
</evidence>
<feature type="region of interest" description="Disordered" evidence="1">
    <location>
        <begin position="29"/>
        <end position="50"/>
    </location>
</feature>
<evidence type="ECO:0000256" key="1">
    <source>
        <dbReference type="SAM" id="MobiDB-lite"/>
    </source>
</evidence>
<dbReference type="Proteomes" id="UP000693970">
    <property type="component" value="Unassembled WGS sequence"/>
</dbReference>